<dbReference type="InterPro" id="IPR003035">
    <property type="entry name" value="RWP-RK_dom"/>
</dbReference>
<dbReference type="EMBL" id="PYSW02000030">
    <property type="protein sequence ID" value="KAG2379051.1"/>
    <property type="molecule type" value="Genomic_DNA"/>
</dbReference>
<keyword evidence="2" id="KW-0805">Transcription regulation</keyword>
<accession>A0AA88GKZ0</accession>
<evidence type="ECO:0000256" key="6">
    <source>
        <dbReference type="ARBA" id="ARBA00023242"/>
    </source>
</evidence>
<feature type="compositionally biased region" description="Low complexity" evidence="7">
    <location>
        <begin position="562"/>
        <end position="573"/>
    </location>
</feature>
<dbReference type="GeneID" id="68100143"/>
<evidence type="ECO:0000256" key="4">
    <source>
        <dbReference type="ARBA" id="ARBA00023125"/>
    </source>
</evidence>
<dbReference type="PANTHER" id="PTHR46373">
    <property type="entry name" value="PROTEIN RKD4"/>
    <property type="match status" value="1"/>
</dbReference>
<feature type="region of interest" description="Disordered" evidence="7">
    <location>
        <begin position="1"/>
        <end position="100"/>
    </location>
</feature>
<feature type="compositionally biased region" description="Low complexity" evidence="7">
    <location>
        <begin position="1"/>
        <end position="12"/>
    </location>
</feature>
<dbReference type="GO" id="GO:0003700">
    <property type="term" value="F:DNA-binding transcription factor activity"/>
    <property type="evidence" value="ECO:0007669"/>
    <property type="project" value="InterPro"/>
</dbReference>
<evidence type="ECO:0000256" key="2">
    <source>
        <dbReference type="ARBA" id="ARBA00023015"/>
    </source>
</evidence>
<keyword evidence="4" id="KW-0238">DNA-binding</keyword>
<comment type="function">
    <text evidence="1">Putative transcription factor.</text>
</comment>
<evidence type="ECO:0000313" key="10">
    <source>
        <dbReference type="Proteomes" id="UP000816034"/>
    </source>
</evidence>
<feature type="domain" description="RWP-RK" evidence="8">
    <location>
        <begin position="302"/>
        <end position="388"/>
    </location>
</feature>
<keyword evidence="10" id="KW-1185">Reference proteome</keyword>
<reference evidence="9 10" key="1">
    <citation type="journal article" date="2018" name="BMC Genomics">
        <title>The genome of Naegleria lovaniensis, the basis for a comparative approach to unravel pathogenicity factors of the human pathogenic amoeba N. fowleri.</title>
        <authorList>
            <person name="Liechti N."/>
            <person name="Schurch N."/>
            <person name="Bruggmann R."/>
            <person name="Wittwer M."/>
        </authorList>
    </citation>
    <scope>NUCLEOTIDE SEQUENCE [LARGE SCALE GENOMIC DNA]</scope>
    <source>
        <strain evidence="9 10">ATCC 30569</strain>
    </source>
</reference>
<proteinExistence type="predicted"/>
<sequence length="592" mass="65806">MHAISTNNSNNHSRSHRGYNIMNSQASSGGGGSSSNNTCSSFHQDHHHPHANLPPASLLLTQQPPFSSNNIHTTSSTTRNTYSRQDSPLPSSSSFQPSTIPNQSHACFNSSSFPHASSSTHTCMDGPNNHHMYLHSHAVYNNTTTTMDHPLESSRSFHSSMFRPSTMLSNSALSSTCLTNRDSDDRTMNNNVIQQVHHRTTNNHHYDFVDHDSIFPDLSYKEKQKTPFKMSGLDSADHNAFIVASSNIHEGEVHETTRRRSVSHHSGGSGTAAAALSPPHHHSQQQTTPPPRLMTSSEAQQTQQGVKRPNGQQAHITMTTITFEELSTYFDWKLEHACEAIGISSTSMKKLCRHFNIPRWPYRKLRSLYIKKDKILENMKNTINSKKLEQQLAQVNAEIEKVKTPSQPSAAYQLNNSSNTSAGEESAEENSDPEVDTVLEPSKKKKTLTYNRSQTPSTPPLSSQSSNHPHTSRSESTREQRLNHSPTLRKSPPNPGESMKNVSFRHQSSTDATPSSTRLTNMTLLGDNTPNFPVYSNPPLYHAAYSTTPPLSHASQQDIKPSEISNPFSSSNSTKLPSIHDLLKDMNTKREY</sequence>
<evidence type="ECO:0000313" key="9">
    <source>
        <dbReference type="EMBL" id="KAG2379051.1"/>
    </source>
</evidence>
<feature type="region of interest" description="Disordered" evidence="7">
    <location>
        <begin position="549"/>
        <end position="592"/>
    </location>
</feature>
<keyword evidence="3" id="KW-0175">Coiled coil</keyword>
<dbReference type="RefSeq" id="XP_044546313.1">
    <property type="nucleotide sequence ID" value="XM_044697681.1"/>
</dbReference>
<feature type="region of interest" description="Disordered" evidence="7">
    <location>
        <begin position="401"/>
        <end position="522"/>
    </location>
</feature>
<dbReference type="GO" id="GO:0003677">
    <property type="term" value="F:DNA binding"/>
    <property type="evidence" value="ECO:0007669"/>
    <property type="project" value="UniProtKB-KW"/>
</dbReference>
<evidence type="ECO:0000256" key="7">
    <source>
        <dbReference type="SAM" id="MobiDB-lite"/>
    </source>
</evidence>
<comment type="caution">
    <text evidence="9">The sequence shown here is derived from an EMBL/GenBank/DDBJ whole genome shotgun (WGS) entry which is preliminary data.</text>
</comment>
<feature type="compositionally biased region" description="Basic and acidic residues" evidence="7">
    <location>
        <begin position="472"/>
        <end position="482"/>
    </location>
</feature>
<keyword evidence="5" id="KW-0804">Transcription</keyword>
<dbReference type="PROSITE" id="PS51519">
    <property type="entry name" value="RWP_RK"/>
    <property type="match status" value="1"/>
</dbReference>
<gene>
    <name evidence="9" type="ORF">C9374_007689</name>
</gene>
<organism evidence="9 10">
    <name type="scientific">Naegleria lovaniensis</name>
    <name type="common">Amoeba</name>
    <dbReference type="NCBI Taxonomy" id="51637"/>
    <lineage>
        <taxon>Eukaryota</taxon>
        <taxon>Discoba</taxon>
        <taxon>Heterolobosea</taxon>
        <taxon>Tetramitia</taxon>
        <taxon>Eutetramitia</taxon>
        <taxon>Vahlkampfiidae</taxon>
        <taxon>Naegleria</taxon>
    </lineage>
</organism>
<feature type="compositionally biased region" description="Polar residues" evidence="7">
    <location>
        <begin position="404"/>
        <end position="423"/>
    </location>
</feature>
<evidence type="ECO:0000256" key="1">
    <source>
        <dbReference type="ARBA" id="ARBA00004049"/>
    </source>
</evidence>
<dbReference type="AlphaFoldDB" id="A0AA88GKZ0"/>
<name>A0AA88GKZ0_NAELO</name>
<feature type="compositionally biased region" description="Acidic residues" evidence="7">
    <location>
        <begin position="425"/>
        <end position="437"/>
    </location>
</feature>
<dbReference type="Proteomes" id="UP000816034">
    <property type="component" value="Unassembled WGS sequence"/>
</dbReference>
<dbReference type="PANTHER" id="PTHR46373:SF2">
    <property type="entry name" value="RWP-RK DOMAIN-CONTAINING PROTEIN"/>
    <property type="match status" value="1"/>
</dbReference>
<dbReference type="InterPro" id="IPR044607">
    <property type="entry name" value="RKD-like"/>
</dbReference>
<feature type="compositionally biased region" description="Basic and acidic residues" evidence="7">
    <location>
        <begin position="249"/>
        <end position="258"/>
    </location>
</feature>
<feature type="region of interest" description="Disordered" evidence="7">
    <location>
        <begin position="246"/>
        <end position="313"/>
    </location>
</feature>
<evidence type="ECO:0000256" key="5">
    <source>
        <dbReference type="ARBA" id="ARBA00023163"/>
    </source>
</evidence>
<protein>
    <recommendedName>
        <fullName evidence="8">RWP-RK domain-containing protein</fullName>
    </recommendedName>
</protein>
<evidence type="ECO:0000259" key="8">
    <source>
        <dbReference type="PROSITE" id="PS51519"/>
    </source>
</evidence>
<feature type="compositionally biased region" description="Basic and acidic residues" evidence="7">
    <location>
        <begin position="581"/>
        <end position="592"/>
    </location>
</feature>
<keyword evidence="6" id="KW-0539">Nucleus</keyword>
<feature type="compositionally biased region" description="Low complexity" evidence="7">
    <location>
        <begin position="67"/>
        <end position="100"/>
    </location>
</feature>
<feature type="compositionally biased region" description="Polar residues" evidence="7">
    <location>
        <begin position="500"/>
        <end position="522"/>
    </location>
</feature>
<feature type="compositionally biased region" description="Polar residues" evidence="7">
    <location>
        <begin position="294"/>
        <end position="313"/>
    </location>
</feature>
<evidence type="ECO:0000256" key="3">
    <source>
        <dbReference type="ARBA" id="ARBA00023054"/>
    </source>
</evidence>
<feature type="compositionally biased region" description="Low complexity" evidence="7">
    <location>
        <begin position="453"/>
        <end position="466"/>
    </location>
</feature>
<dbReference type="Pfam" id="PF02042">
    <property type="entry name" value="RWP-RK"/>
    <property type="match status" value="1"/>
</dbReference>
<feature type="compositionally biased region" description="Polar residues" evidence="7">
    <location>
        <begin position="549"/>
        <end position="559"/>
    </location>
</feature>